<organism>
    <name type="scientific">Pediculus humanus subsp. corporis</name>
    <name type="common">Body louse</name>
    <dbReference type="NCBI Taxonomy" id="121224"/>
    <lineage>
        <taxon>Eukaryota</taxon>
        <taxon>Metazoa</taxon>
        <taxon>Ecdysozoa</taxon>
        <taxon>Arthropoda</taxon>
        <taxon>Hexapoda</taxon>
        <taxon>Insecta</taxon>
        <taxon>Pterygota</taxon>
        <taxon>Neoptera</taxon>
        <taxon>Paraneoptera</taxon>
        <taxon>Psocodea</taxon>
        <taxon>Troctomorpha</taxon>
        <taxon>Phthiraptera</taxon>
        <taxon>Anoplura</taxon>
        <taxon>Pediculidae</taxon>
        <taxon>Pediculus</taxon>
    </lineage>
</organism>
<dbReference type="Pfam" id="PF00089">
    <property type="entry name" value="Trypsin"/>
    <property type="match status" value="1"/>
</dbReference>
<dbReference type="EMBL" id="AAZO01005368">
    <property type="status" value="NOT_ANNOTATED_CDS"/>
    <property type="molecule type" value="Genomic_DNA"/>
</dbReference>
<reference evidence="2" key="2">
    <citation type="submission" date="2007-04" db="EMBL/GenBank/DDBJ databases">
        <title>The genome of the human body louse.</title>
        <authorList>
            <consortium name="The Human Body Louse Genome Consortium"/>
            <person name="Kirkness E."/>
            <person name="Walenz B."/>
            <person name="Hass B."/>
            <person name="Bruggner R."/>
            <person name="Strausberg R."/>
        </authorList>
    </citation>
    <scope>NUCLEOTIDE SEQUENCE</scope>
    <source>
        <strain evidence="2">USDA</strain>
    </source>
</reference>
<proteinExistence type="predicted"/>
<dbReference type="OrthoDB" id="10061449at2759"/>
<dbReference type="InParanoid" id="E0VTW9"/>
<reference evidence="3" key="3">
    <citation type="submission" date="2020-05" db="UniProtKB">
        <authorList>
            <consortium name="EnsemblMetazoa"/>
        </authorList>
    </citation>
    <scope>IDENTIFICATION</scope>
    <source>
        <strain evidence="3">USDA</strain>
    </source>
</reference>
<dbReference type="PROSITE" id="PS50240">
    <property type="entry name" value="TRYPSIN_DOM"/>
    <property type="match status" value="1"/>
</dbReference>
<sequence length="271" mass="30187">MIILVCNGSRTPKDDEFPFQVFTKVIKIPPFYTCGGIILTSKWILSARHCTNDLTPLVISYGSADSGRPVGEIQSKRFVYSNFDKGDDVDKGGLVLIELEEDIVFSKNASQVKLPLKNSKLMADSGKLSGWKIHGLQSGNHPTLAVIEKFKILYKDCKYPTGDSMTLGQDEFCGFDEDYPDFYDMTAMGTAVTKDGILIGLLTKIPNSPTFPLLFTKISEYENWFKNVLGDESNKLLWVSEIPNSSGNSMASSKYFSVAIFFTFLILFKSI</sequence>
<evidence type="ECO:0000313" key="2">
    <source>
        <dbReference type="EMBL" id="EEB16825.1"/>
    </source>
</evidence>
<dbReference type="Proteomes" id="UP000009046">
    <property type="component" value="Unassembled WGS sequence"/>
</dbReference>
<protein>
    <submittedName>
        <fullName evidence="2 3">Chymotrypsin, putative</fullName>
    </submittedName>
</protein>
<dbReference type="GO" id="GO:0006508">
    <property type="term" value="P:proteolysis"/>
    <property type="evidence" value="ECO:0007669"/>
    <property type="project" value="InterPro"/>
</dbReference>
<dbReference type="GO" id="GO:0004252">
    <property type="term" value="F:serine-type endopeptidase activity"/>
    <property type="evidence" value="ECO:0007669"/>
    <property type="project" value="InterPro"/>
</dbReference>
<dbReference type="GeneID" id="8230856"/>
<evidence type="ECO:0000313" key="4">
    <source>
        <dbReference type="Proteomes" id="UP000009046"/>
    </source>
</evidence>
<dbReference type="Gene3D" id="2.40.10.10">
    <property type="entry name" value="Trypsin-like serine proteases"/>
    <property type="match status" value="2"/>
</dbReference>
<dbReference type="EMBL" id="DS235774">
    <property type="protein sequence ID" value="EEB16825.1"/>
    <property type="molecule type" value="Genomic_DNA"/>
</dbReference>
<dbReference type="EnsemblMetazoa" id="PHUM440010-RA">
    <property type="protein sequence ID" value="PHUM440010-PA"/>
    <property type="gene ID" value="PHUM440010"/>
</dbReference>
<feature type="domain" description="Peptidase S1" evidence="1">
    <location>
        <begin position="5"/>
        <end position="230"/>
    </location>
</feature>
<dbReference type="PANTHER" id="PTHR24260:SF134">
    <property type="entry name" value="AT07769P-RELATED"/>
    <property type="match status" value="1"/>
</dbReference>
<dbReference type="CTD" id="8230856"/>
<dbReference type="HOGENOM" id="CLU_006842_7_4_1"/>
<dbReference type="SUPFAM" id="SSF50494">
    <property type="entry name" value="Trypsin-like serine proteases"/>
    <property type="match status" value="1"/>
</dbReference>
<evidence type="ECO:0000313" key="3">
    <source>
        <dbReference type="EnsemblMetazoa" id="PHUM440010-PA"/>
    </source>
</evidence>
<dbReference type="InterPro" id="IPR051333">
    <property type="entry name" value="CLIP_Serine_Protease"/>
</dbReference>
<dbReference type="SMART" id="SM00020">
    <property type="entry name" value="Tryp_SPc"/>
    <property type="match status" value="1"/>
</dbReference>
<keyword evidence="4" id="KW-1185">Reference proteome</keyword>
<dbReference type="RefSeq" id="XP_002429563.1">
    <property type="nucleotide sequence ID" value="XM_002429518.1"/>
</dbReference>
<dbReference type="VEuPathDB" id="VectorBase:PHUM440010"/>
<gene>
    <name evidence="3" type="primary">8230856</name>
    <name evidence="2" type="ORF">Phum_PHUM440010</name>
</gene>
<reference evidence="2" key="1">
    <citation type="submission" date="2007-04" db="EMBL/GenBank/DDBJ databases">
        <title>Annotation of Pediculus humanus corporis strain USDA.</title>
        <authorList>
            <person name="Kirkness E."/>
            <person name="Hannick L."/>
            <person name="Hass B."/>
            <person name="Bruggner R."/>
            <person name="Lawson D."/>
            <person name="Bidwell S."/>
            <person name="Joardar V."/>
            <person name="Caler E."/>
            <person name="Walenz B."/>
            <person name="Inman J."/>
            <person name="Schobel S."/>
            <person name="Galinsky K."/>
            <person name="Amedeo P."/>
            <person name="Strausberg R."/>
        </authorList>
    </citation>
    <scope>NUCLEOTIDE SEQUENCE</scope>
    <source>
        <strain evidence="2">USDA</strain>
    </source>
</reference>
<dbReference type="PANTHER" id="PTHR24260">
    <property type="match status" value="1"/>
</dbReference>
<evidence type="ECO:0000259" key="1">
    <source>
        <dbReference type="PROSITE" id="PS50240"/>
    </source>
</evidence>
<accession>E0VTW9</accession>
<dbReference type="InterPro" id="IPR009003">
    <property type="entry name" value="Peptidase_S1_PA"/>
</dbReference>
<name>E0VTW9_PEDHC</name>
<dbReference type="InterPro" id="IPR001254">
    <property type="entry name" value="Trypsin_dom"/>
</dbReference>
<dbReference type="KEGG" id="phu:Phum_PHUM440010"/>
<dbReference type="InterPro" id="IPR043504">
    <property type="entry name" value="Peptidase_S1_PA_chymotrypsin"/>
</dbReference>
<dbReference type="AlphaFoldDB" id="E0VTW9"/>